<sequence length="327" mass="36600">MSTSKIANMASSRHTPTDNPESFTAMQGDLDAIGAHCQMEYCHKLDLLPFKCMSCKSVFCLDHRSETAHQCLREGAWATEQRLRAMSQTPSMAPARPADERKCAEPECRSQTSRSLTTGVHCGTCNRQYCLKHRMQEDHNCKNLIPIGARPTNPLQAQRERGRLAFARLKTWAEEKRKQEFERHKEKKGVFGFATKVSAASVAREKLAEMNALKKAAKGEASIPQDKRIYLNVEASADTTKAKFPTGKFFYNKEWTVGRVLDVAAKALQVENVNNRSDKEEDKLRVFHVEGGRLLKFSEKIGAPCANGNMIVLLRGVGDGEPDLIDL</sequence>
<keyword evidence="2 4" id="KW-0863">Zinc-finger</keyword>
<gene>
    <name evidence="7" type="ORF">K504DRAFT_425191</name>
</gene>
<evidence type="ECO:0000259" key="6">
    <source>
        <dbReference type="PROSITE" id="PS51039"/>
    </source>
</evidence>
<dbReference type="InterPro" id="IPR057358">
    <property type="entry name" value="UBL_ZFAND1-like"/>
</dbReference>
<proteinExistence type="predicted"/>
<keyword evidence="8" id="KW-1185">Reference proteome</keyword>
<dbReference type="SUPFAM" id="SSF118310">
    <property type="entry name" value="AN1-like Zinc finger"/>
    <property type="match status" value="2"/>
</dbReference>
<feature type="region of interest" description="Disordered" evidence="5">
    <location>
        <begin position="1"/>
        <end position="24"/>
    </location>
</feature>
<dbReference type="GO" id="GO:0005737">
    <property type="term" value="C:cytoplasm"/>
    <property type="evidence" value="ECO:0007669"/>
    <property type="project" value="TreeGrafter"/>
</dbReference>
<evidence type="ECO:0000256" key="4">
    <source>
        <dbReference type="PROSITE-ProRule" id="PRU00449"/>
    </source>
</evidence>
<evidence type="ECO:0000313" key="7">
    <source>
        <dbReference type="EMBL" id="KAF2714055.1"/>
    </source>
</evidence>
<organism evidence="7 8">
    <name type="scientific">Pleomassaria siparia CBS 279.74</name>
    <dbReference type="NCBI Taxonomy" id="1314801"/>
    <lineage>
        <taxon>Eukaryota</taxon>
        <taxon>Fungi</taxon>
        <taxon>Dikarya</taxon>
        <taxon>Ascomycota</taxon>
        <taxon>Pezizomycotina</taxon>
        <taxon>Dothideomycetes</taxon>
        <taxon>Pleosporomycetidae</taxon>
        <taxon>Pleosporales</taxon>
        <taxon>Pleomassariaceae</taxon>
        <taxon>Pleomassaria</taxon>
    </lineage>
</organism>
<dbReference type="GO" id="GO:0008270">
    <property type="term" value="F:zinc ion binding"/>
    <property type="evidence" value="ECO:0007669"/>
    <property type="project" value="UniProtKB-KW"/>
</dbReference>
<dbReference type="EMBL" id="MU005765">
    <property type="protein sequence ID" value="KAF2714055.1"/>
    <property type="molecule type" value="Genomic_DNA"/>
</dbReference>
<dbReference type="Gene3D" id="4.10.1110.10">
    <property type="entry name" value="AN1-like Zinc finger"/>
    <property type="match status" value="2"/>
</dbReference>
<dbReference type="Pfam" id="PF25327">
    <property type="entry name" value="UBL_ZFAND1"/>
    <property type="match status" value="1"/>
</dbReference>
<dbReference type="Proteomes" id="UP000799428">
    <property type="component" value="Unassembled WGS sequence"/>
</dbReference>
<evidence type="ECO:0000256" key="5">
    <source>
        <dbReference type="SAM" id="MobiDB-lite"/>
    </source>
</evidence>
<accession>A0A6G1KND4</accession>
<dbReference type="AlphaFoldDB" id="A0A6G1KND4"/>
<evidence type="ECO:0000256" key="3">
    <source>
        <dbReference type="ARBA" id="ARBA00022833"/>
    </source>
</evidence>
<evidence type="ECO:0000256" key="1">
    <source>
        <dbReference type="ARBA" id="ARBA00022723"/>
    </source>
</evidence>
<name>A0A6G1KND4_9PLEO</name>
<dbReference type="PROSITE" id="PS51039">
    <property type="entry name" value="ZF_AN1"/>
    <property type="match status" value="1"/>
</dbReference>
<dbReference type="InterPro" id="IPR000058">
    <property type="entry name" value="Znf_AN1"/>
</dbReference>
<keyword evidence="3" id="KW-0862">Zinc</keyword>
<dbReference type="PANTHER" id="PTHR14677:SF40">
    <property type="entry name" value="CDC48-ASSOCIATED UBIQUITIN-LIKE_ZINC FINGER PROTEIN 1"/>
    <property type="match status" value="1"/>
</dbReference>
<evidence type="ECO:0000313" key="8">
    <source>
        <dbReference type="Proteomes" id="UP000799428"/>
    </source>
</evidence>
<protein>
    <recommendedName>
        <fullName evidence="6">AN1-type domain-containing protein</fullName>
    </recommendedName>
</protein>
<dbReference type="InterPro" id="IPR035896">
    <property type="entry name" value="AN1-like_Znf"/>
</dbReference>
<reference evidence="7" key="1">
    <citation type="journal article" date="2020" name="Stud. Mycol.">
        <title>101 Dothideomycetes genomes: a test case for predicting lifestyles and emergence of pathogens.</title>
        <authorList>
            <person name="Haridas S."/>
            <person name="Albert R."/>
            <person name="Binder M."/>
            <person name="Bloem J."/>
            <person name="Labutti K."/>
            <person name="Salamov A."/>
            <person name="Andreopoulos B."/>
            <person name="Baker S."/>
            <person name="Barry K."/>
            <person name="Bills G."/>
            <person name="Bluhm B."/>
            <person name="Cannon C."/>
            <person name="Castanera R."/>
            <person name="Culley D."/>
            <person name="Daum C."/>
            <person name="Ezra D."/>
            <person name="Gonzalez J."/>
            <person name="Henrissat B."/>
            <person name="Kuo A."/>
            <person name="Liang C."/>
            <person name="Lipzen A."/>
            <person name="Lutzoni F."/>
            <person name="Magnuson J."/>
            <person name="Mondo S."/>
            <person name="Nolan M."/>
            <person name="Ohm R."/>
            <person name="Pangilinan J."/>
            <person name="Park H.-J."/>
            <person name="Ramirez L."/>
            <person name="Alfaro M."/>
            <person name="Sun H."/>
            <person name="Tritt A."/>
            <person name="Yoshinaga Y."/>
            <person name="Zwiers L.-H."/>
            <person name="Turgeon B."/>
            <person name="Goodwin S."/>
            <person name="Spatafora J."/>
            <person name="Crous P."/>
            <person name="Grigoriev I."/>
        </authorList>
    </citation>
    <scope>NUCLEOTIDE SEQUENCE</scope>
    <source>
        <strain evidence="7">CBS 279.74</strain>
    </source>
</reference>
<dbReference type="PANTHER" id="PTHR14677">
    <property type="entry name" value="ARSENITE INDUCUBLE RNA ASSOCIATED PROTEIN AIP-1-RELATED"/>
    <property type="match status" value="1"/>
</dbReference>
<dbReference type="SMART" id="SM00154">
    <property type="entry name" value="ZnF_AN1"/>
    <property type="match status" value="2"/>
</dbReference>
<feature type="domain" description="AN1-type" evidence="6">
    <location>
        <begin position="31"/>
        <end position="79"/>
    </location>
</feature>
<dbReference type="OrthoDB" id="431929at2759"/>
<dbReference type="Pfam" id="PF01428">
    <property type="entry name" value="zf-AN1"/>
    <property type="match status" value="2"/>
</dbReference>
<keyword evidence="1" id="KW-0479">Metal-binding</keyword>
<evidence type="ECO:0000256" key="2">
    <source>
        <dbReference type="ARBA" id="ARBA00022771"/>
    </source>
</evidence>